<dbReference type="PANTHER" id="PTHR11537:SF254">
    <property type="entry name" value="POTASSIUM VOLTAGE-GATED CHANNEL PROTEIN SHAB"/>
    <property type="match status" value="1"/>
</dbReference>
<feature type="transmembrane region" description="Helical" evidence="12">
    <location>
        <begin position="31"/>
        <end position="49"/>
    </location>
</feature>
<keyword evidence="6" id="KW-0851">Voltage-gated channel</keyword>
<evidence type="ECO:0000313" key="14">
    <source>
        <dbReference type="EMBL" id="RKH42090.1"/>
    </source>
</evidence>
<feature type="transmembrane region" description="Helical" evidence="12">
    <location>
        <begin position="61"/>
        <end position="81"/>
    </location>
</feature>
<dbReference type="GO" id="GO:0005249">
    <property type="term" value="F:voltage-gated potassium channel activity"/>
    <property type="evidence" value="ECO:0007669"/>
    <property type="project" value="InterPro"/>
</dbReference>
<dbReference type="InterPro" id="IPR028325">
    <property type="entry name" value="VG_K_chnl"/>
</dbReference>
<feature type="domain" description="Ion transport" evidence="13">
    <location>
        <begin position="30"/>
        <end position="246"/>
    </location>
</feature>
<keyword evidence="7" id="KW-0630">Potassium</keyword>
<evidence type="ECO:0000256" key="9">
    <source>
        <dbReference type="ARBA" id="ARBA00023065"/>
    </source>
</evidence>
<evidence type="ECO:0000256" key="6">
    <source>
        <dbReference type="ARBA" id="ARBA00022882"/>
    </source>
</evidence>
<evidence type="ECO:0000256" key="7">
    <source>
        <dbReference type="ARBA" id="ARBA00022958"/>
    </source>
</evidence>
<keyword evidence="5" id="KW-0631">Potassium channel</keyword>
<reference evidence="15" key="1">
    <citation type="submission" date="2018-09" db="EMBL/GenBank/DDBJ databases">
        <authorList>
            <person name="Livingstone P.G."/>
            <person name="Whitworth D.E."/>
        </authorList>
    </citation>
    <scope>NUCLEOTIDE SEQUENCE [LARGE SCALE GENOMIC DNA]</scope>
    <source>
        <strain evidence="15">CA040B</strain>
    </source>
</reference>
<dbReference type="PANTHER" id="PTHR11537">
    <property type="entry name" value="VOLTAGE-GATED POTASSIUM CHANNEL"/>
    <property type="match status" value="1"/>
</dbReference>
<evidence type="ECO:0000256" key="1">
    <source>
        <dbReference type="ARBA" id="ARBA00004141"/>
    </source>
</evidence>
<sequence>MNRPSEQSPAGGLRARLHTIIFEADTPAGKAFDVALLWAIVFSVVAVMLESVTQVRVRHGVLLHTAEWVFTGIFAVEYVLRLVAVRKPLDYARSFFGIVDLLALLPSFLSVVFPGSQTLLVVRVLRLLRVFRILKLGHLLGQAEVLMTALRASRPKIIVFLGTVLSIDVIMGAVMYMVEGEANGFDSIPRSMYWAIVTMTTVGFGDITPKTVMGQFLASILMVMGYGIIAVPTGIVSVELAAATRQRPDTQACPGCGVQGHDLDARYCKQCGTALDWTHSSSQGETG</sequence>
<keyword evidence="8 12" id="KW-1133">Transmembrane helix</keyword>
<feature type="transmembrane region" description="Helical" evidence="12">
    <location>
        <begin position="216"/>
        <end position="238"/>
    </location>
</feature>
<feature type="transmembrane region" description="Helical" evidence="12">
    <location>
        <begin position="157"/>
        <end position="178"/>
    </location>
</feature>
<dbReference type="GO" id="GO:0001508">
    <property type="term" value="P:action potential"/>
    <property type="evidence" value="ECO:0007669"/>
    <property type="project" value="TreeGrafter"/>
</dbReference>
<evidence type="ECO:0000256" key="3">
    <source>
        <dbReference type="ARBA" id="ARBA00022538"/>
    </source>
</evidence>
<keyword evidence="2" id="KW-0813">Transport</keyword>
<feature type="transmembrane region" description="Helical" evidence="12">
    <location>
        <begin position="101"/>
        <end position="125"/>
    </location>
</feature>
<dbReference type="AlphaFoldDB" id="A0A3A8NFD7"/>
<dbReference type="Pfam" id="PF00520">
    <property type="entry name" value="Ion_trans"/>
    <property type="match status" value="1"/>
</dbReference>
<evidence type="ECO:0000256" key="12">
    <source>
        <dbReference type="SAM" id="Phobius"/>
    </source>
</evidence>
<evidence type="ECO:0000259" key="13">
    <source>
        <dbReference type="Pfam" id="PF00520"/>
    </source>
</evidence>
<evidence type="ECO:0000256" key="8">
    <source>
        <dbReference type="ARBA" id="ARBA00022989"/>
    </source>
</evidence>
<comment type="subcellular location">
    <subcellularLocation>
        <location evidence="1">Membrane</location>
        <topology evidence="1">Multi-pass membrane protein</topology>
    </subcellularLocation>
</comment>
<dbReference type="Gene3D" id="1.10.287.70">
    <property type="match status" value="1"/>
</dbReference>
<keyword evidence="9" id="KW-0406">Ion transport</keyword>
<dbReference type="EMBL" id="RAWG01000094">
    <property type="protein sequence ID" value="RKH42090.1"/>
    <property type="molecule type" value="Genomic_DNA"/>
</dbReference>
<evidence type="ECO:0000256" key="4">
    <source>
        <dbReference type="ARBA" id="ARBA00022692"/>
    </source>
</evidence>
<accession>A0A3A8NFD7</accession>
<evidence type="ECO:0000256" key="5">
    <source>
        <dbReference type="ARBA" id="ARBA00022826"/>
    </source>
</evidence>
<dbReference type="PRINTS" id="PR00169">
    <property type="entry name" value="KCHANNEL"/>
</dbReference>
<proteinExistence type="predicted"/>
<evidence type="ECO:0000313" key="15">
    <source>
        <dbReference type="Proteomes" id="UP000273405"/>
    </source>
</evidence>
<keyword evidence="3" id="KW-0633">Potassium transport</keyword>
<evidence type="ECO:0000256" key="11">
    <source>
        <dbReference type="ARBA" id="ARBA00023303"/>
    </source>
</evidence>
<dbReference type="OrthoDB" id="9799090at2"/>
<keyword evidence="11" id="KW-0407">Ion channel</keyword>
<evidence type="ECO:0000256" key="2">
    <source>
        <dbReference type="ARBA" id="ARBA00022448"/>
    </source>
</evidence>
<dbReference type="Proteomes" id="UP000273405">
    <property type="component" value="Unassembled WGS sequence"/>
</dbReference>
<name>A0A3A8NFD7_9BACT</name>
<dbReference type="Gene3D" id="1.20.120.350">
    <property type="entry name" value="Voltage-gated potassium channels. Chain C"/>
    <property type="match status" value="1"/>
</dbReference>
<dbReference type="InterPro" id="IPR027359">
    <property type="entry name" value="Volt_channel_dom_sf"/>
</dbReference>
<dbReference type="SUPFAM" id="SSF81324">
    <property type="entry name" value="Voltage-gated potassium channels"/>
    <property type="match status" value="1"/>
</dbReference>
<keyword evidence="10 12" id="KW-0472">Membrane</keyword>
<evidence type="ECO:0000256" key="10">
    <source>
        <dbReference type="ARBA" id="ARBA00023136"/>
    </source>
</evidence>
<protein>
    <submittedName>
        <fullName evidence="14">Ion transporter</fullName>
    </submittedName>
</protein>
<dbReference type="GO" id="GO:0008076">
    <property type="term" value="C:voltage-gated potassium channel complex"/>
    <property type="evidence" value="ECO:0007669"/>
    <property type="project" value="InterPro"/>
</dbReference>
<keyword evidence="15" id="KW-1185">Reference proteome</keyword>
<dbReference type="RefSeq" id="WP_120626254.1">
    <property type="nucleotide sequence ID" value="NZ_RAWG01000094.1"/>
</dbReference>
<keyword evidence="4 12" id="KW-0812">Transmembrane</keyword>
<dbReference type="InterPro" id="IPR005821">
    <property type="entry name" value="Ion_trans_dom"/>
</dbReference>
<comment type="caution">
    <text evidence="14">The sequence shown here is derived from an EMBL/GenBank/DDBJ whole genome shotgun (WGS) entry which is preliminary data.</text>
</comment>
<organism evidence="14 15">
    <name type="scientific">Corallococcus sicarius</name>
    <dbReference type="NCBI Taxonomy" id="2316726"/>
    <lineage>
        <taxon>Bacteria</taxon>
        <taxon>Pseudomonadati</taxon>
        <taxon>Myxococcota</taxon>
        <taxon>Myxococcia</taxon>
        <taxon>Myxococcales</taxon>
        <taxon>Cystobacterineae</taxon>
        <taxon>Myxococcaceae</taxon>
        <taxon>Corallococcus</taxon>
    </lineage>
</organism>
<gene>
    <name evidence="14" type="ORF">D7X12_16665</name>
</gene>